<organism evidence="1 2">
    <name type="scientific">Rhizophlyctis rosea</name>
    <dbReference type="NCBI Taxonomy" id="64517"/>
    <lineage>
        <taxon>Eukaryota</taxon>
        <taxon>Fungi</taxon>
        <taxon>Fungi incertae sedis</taxon>
        <taxon>Chytridiomycota</taxon>
        <taxon>Chytridiomycota incertae sedis</taxon>
        <taxon>Chytridiomycetes</taxon>
        <taxon>Rhizophlyctidales</taxon>
        <taxon>Rhizophlyctidaceae</taxon>
        <taxon>Rhizophlyctis</taxon>
    </lineage>
</organism>
<evidence type="ECO:0000313" key="1">
    <source>
        <dbReference type="EMBL" id="KAJ3050045.1"/>
    </source>
</evidence>
<sequence>MSSSKMSTPQHSATPRSHQVAILQKDIDDFIRRLDAGEECFPFNRFGDRSRIYRLDGKLYDTNRGDVNYDREIVAMDGPSEPRTWITKWGRLNMKCGPPVASLKLGDLTFHKFEKDGESEFYGCGPSGVGSL</sequence>
<reference evidence="1" key="1">
    <citation type="submission" date="2020-05" db="EMBL/GenBank/DDBJ databases">
        <title>Phylogenomic resolution of chytrid fungi.</title>
        <authorList>
            <person name="Stajich J.E."/>
            <person name="Amses K."/>
            <person name="Simmons R."/>
            <person name="Seto K."/>
            <person name="Myers J."/>
            <person name="Bonds A."/>
            <person name="Quandt C.A."/>
            <person name="Barry K."/>
            <person name="Liu P."/>
            <person name="Grigoriev I."/>
            <person name="Longcore J.E."/>
            <person name="James T.Y."/>
        </authorList>
    </citation>
    <scope>NUCLEOTIDE SEQUENCE</scope>
    <source>
        <strain evidence="1">JEL0318</strain>
    </source>
</reference>
<gene>
    <name evidence="1" type="ORF">HK097_008975</name>
</gene>
<protein>
    <submittedName>
        <fullName evidence="1">Uncharacterized protein</fullName>
    </submittedName>
</protein>
<evidence type="ECO:0000313" key="2">
    <source>
        <dbReference type="Proteomes" id="UP001212841"/>
    </source>
</evidence>
<comment type="caution">
    <text evidence="1">The sequence shown here is derived from an EMBL/GenBank/DDBJ whole genome shotgun (WGS) entry which is preliminary data.</text>
</comment>
<dbReference type="Proteomes" id="UP001212841">
    <property type="component" value="Unassembled WGS sequence"/>
</dbReference>
<accession>A0AAD5SBW1</accession>
<dbReference type="EMBL" id="JADGJD010000560">
    <property type="protein sequence ID" value="KAJ3050045.1"/>
    <property type="molecule type" value="Genomic_DNA"/>
</dbReference>
<name>A0AAD5SBW1_9FUNG</name>
<dbReference type="AlphaFoldDB" id="A0AAD5SBW1"/>
<keyword evidence="2" id="KW-1185">Reference proteome</keyword>
<proteinExistence type="predicted"/>